<feature type="region of interest" description="Disordered" evidence="1">
    <location>
        <begin position="1"/>
        <end position="20"/>
    </location>
</feature>
<dbReference type="EMBL" id="KI913119">
    <property type="protein sequence ID" value="ETV84326.1"/>
    <property type="molecule type" value="Genomic_DNA"/>
</dbReference>
<gene>
    <name evidence="2" type="ORF">H257_03566</name>
</gene>
<dbReference type="VEuPathDB" id="FungiDB:H257_03566"/>
<name>W4GYB9_APHAT</name>
<protein>
    <submittedName>
        <fullName evidence="2">Uncharacterized protein</fullName>
    </submittedName>
</protein>
<proteinExistence type="predicted"/>
<feature type="compositionally biased region" description="Polar residues" evidence="1">
    <location>
        <begin position="7"/>
        <end position="20"/>
    </location>
</feature>
<organism evidence="2">
    <name type="scientific">Aphanomyces astaci</name>
    <name type="common">Crayfish plague agent</name>
    <dbReference type="NCBI Taxonomy" id="112090"/>
    <lineage>
        <taxon>Eukaryota</taxon>
        <taxon>Sar</taxon>
        <taxon>Stramenopiles</taxon>
        <taxon>Oomycota</taxon>
        <taxon>Saprolegniomycetes</taxon>
        <taxon>Saprolegniales</taxon>
        <taxon>Verrucalvaceae</taxon>
        <taxon>Aphanomyces</taxon>
    </lineage>
</organism>
<dbReference type="AlphaFoldDB" id="W4GYB9"/>
<accession>W4GYB9</accession>
<dbReference type="GeneID" id="20805562"/>
<evidence type="ECO:0000256" key="1">
    <source>
        <dbReference type="SAM" id="MobiDB-lite"/>
    </source>
</evidence>
<reference evidence="2" key="1">
    <citation type="submission" date="2013-12" db="EMBL/GenBank/DDBJ databases">
        <title>The Genome Sequence of Aphanomyces astaci APO3.</title>
        <authorList>
            <consortium name="The Broad Institute Genomics Platform"/>
            <person name="Russ C."/>
            <person name="Tyler B."/>
            <person name="van West P."/>
            <person name="Dieguez-Uribeondo J."/>
            <person name="Young S.K."/>
            <person name="Zeng Q."/>
            <person name="Gargeya S."/>
            <person name="Fitzgerald M."/>
            <person name="Abouelleil A."/>
            <person name="Alvarado L."/>
            <person name="Chapman S.B."/>
            <person name="Gainer-Dewar J."/>
            <person name="Goldberg J."/>
            <person name="Griggs A."/>
            <person name="Gujja S."/>
            <person name="Hansen M."/>
            <person name="Howarth C."/>
            <person name="Imamovic A."/>
            <person name="Ireland A."/>
            <person name="Larimer J."/>
            <person name="McCowan C."/>
            <person name="Murphy C."/>
            <person name="Pearson M."/>
            <person name="Poon T.W."/>
            <person name="Priest M."/>
            <person name="Roberts A."/>
            <person name="Saif S."/>
            <person name="Shea T."/>
            <person name="Sykes S."/>
            <person name="Wortman J."/>
            <person name="Nusbaum C."/>
            <person name="Birren B."/>
        </authorList>
    </citation>
    <scope>NUCLEOTIDE SEQUENCE [LARGE SCALE GENOMIC DNA]</scope>
    <source>
        <strain evidence="2">APO3</strain>
    </source>
</reference>
<dbReference type="RefSeq" id="XP_009826018.1">
    <property type="nucleotide sequence ID" value="XM_009827716.1"/>
</dbReference>
<dbReference type="OrthoDB" id="205662at2759"/>
<sequence>MECLSAAASTSLKNGQTPNPRHSQLQYVLCMHDKKKEYQIPHITASFFTIIKAGSNVWNQHFSIVLGLQYLSPSLLIVMVCVPTMSRDCPENHLGSVCNELPQEAEKLEALAQDGWSSSIETNSQSAKWTERKAGFEAPLQMEEVAAKSLARTGESAK</sequence>
<evidence type="ECO:0000313" key="2">
    <source>
        <dbReference type="EMBL" id="ETV84326.1"/>
    </source>
</evidence>